<sequence length="114" mass="13461">MIHGRFYEETLMILKLMPYRVCYPILKQVYSVAANARHNRGFNEASLVITQVSINEGTTLKRLKPRARRRSYLIKRPTCHITIALKDLELEPLDRYMPHLKPKNIKWLGWLKKG</sequence>
<keyword evidence="2 4" id="KW-0689">Ribosomal protein</keyword>
<organism evidence="5 6">
    <name type="scientific">Gossypium tomentosum</name>
    <name type="common">Hawaiian cotton</name>
    <name type="synonym">Gossypium sandvicense</name>
    <dbReference type="NCBI Taxonomy" id="34277"/>
    <lineage>
        <taxon>Eukaryota</taxon>
        <taxon>Viridiplantae</taxon>
        <taxon>Streptophyta</taxon>
        <taxon>Embryophyta</taxon>
        <taxon>Tracheophyta</taxon>
        <taxon>Spermatophyta</taxon>
        <taxon>Magnoliopsida</taxon>
        <taxon>eudicotyledons</taxon>
        <taxon>Gunneridae</taxon>
        <taxon>Pentapetalae</taxon>
        <taxon>rosids</taxon>
        <taxon>malvids</taxon>
        <taxon>Malvales</taxon>
        <taxon>Malvaceae</taxon>
        <taxon>Malvoideae</taxon>
        <taxon>Gossypium</taxon>
    </lineage>
</organism>
<name>A0A5D2R2Q0_GOSTO</name>
<dbReference type="PANTHER" id="PTHR13501:SF10">
    <property type="entry name" value="LARGE RIBOSOMAL SUBUNIT PROTEIN UL22M"/>
    <property type="match status" value="1"/>
</dbReference>
<protein>
    <submittedName>
        <fullName evidence="5">Uncharacterized protein</fullName>
    </submittedName>
</protein>
<dbReference type="GO" id="GO:0006412">
    <property type="term" value="P:translation"/>
    <property type="evidence" value="ECO:0007669"/>
    <property type="project" value="InterPro"/>
</dbReference>
<dbReference type="InterPro" id="IPR036394">
    <property type="entry name" value="Ribosomal_uL22_sf"/>
</dbReference>
<dbReference type="GO" id="GO:0003735">
    <property type="term" value="F:structural constituent of ribosome"/>
    <property type="evidence" value="ECO:0007669"/>
    <property type="project" value="InterPro"/>
</dbReference>
<dbReference type="GO" id="GO:0015934">
    <property type="term" value="C:large ribosomal subunit"/>
    <property type="evidence" value="ECO:0007669"/>
    <property type="project" value="InterPro"/>
</dbReference>
<dbReference type="Gene3D" id="3.90.470.10">
    <property type="entry name" value="Ribosomal protein L22/L17"/>
    <property type="match status" value="1"/>
</dbReference>
<accession>A0A5D2R2Q0</accession>
<evidence type="ECO:0000256" key="1">
    <source>
        <dbReference type="ARBA" id="ARBA00009451"/>
    </source>
</evidence>
<dbReference type="InterPro" id="IPR047867">
    <property type="entry name" value="Ribosomal_uL22_bac/org-type"/>
</dbReference>
<dbReference type="Pfam" id="PF00237">
    <property type="entry name" value="Ribosomal_L22"/>
    <property type="match status" value="1"/>
</dbReference>
<dbReference type="AlphaFoldDB" id="A0A5D2R2Q0"/>
<dbReference type="InterPro" id="IPR001063">
    <property type="entry name" value="Ribosomal_uL22"/>
</dbReference>
<proteinExistence type="inferred from homology"/>
<gene>
    <name evidence="5" type="ORF">ES332_A04G156000v1</name>
</gene>
<evidence type="ECO:0000256" key="2">
    <source>
        <dbReference type="ARBA" id="ARBA00022980"/>
    </source>
</evidence>
<keyword evidence="6" id="KW-1185">Reference proteome</keyword>
<dbReference type="SUPFAM" id="SSF54843">
    <property type="entry name" value="Ribosomal protein L22"/>
    <property type="match status" value="1"/>
</dbReference>
<keyword evidence="3 4" id="KW-0687">Ribonucleoprotein</keyword>
<dbReference type="CDD" id="cd00336">
    <property type="entry name" value="Ribosomal_L22"/>
    <property type="match status" value="1"/>
</dbReference>
<dbReference type="PANTHER" id="PTHR13501">
    <property type="entry name" value="CHLOROPLAST 50S RIBOSOMAL PROTEIN L22-RELATED"/>
    <property type="match status" value="1"/>
</dbReference>
<reference evidence="5 6" key="1">
    <citation type="submission" date="2019-07" db="EMBL/GenBank/DDBJ databases">
        <title>WGS assembly of Gossypium tomentosum.</title>
        <authorList>
            <person name="Chen Z.J."/>
            <person name="Sreedasyam A."/>
            <person name="Ando A."/>
            <person name="Song Q."/>
            <person name="De L."/>
            <person name="Hulse-Kemp A."/>
            <person name="Ding M."/>
            <person name="Ye W."/>
            <person name="Kirkbride R."/>
            <person name="Jenkins J."/>
            <person name="Plott C."/>
            <person name="Lovell J."/>
            <person name="Lin Y.-M."/>
            <person name="Vaughn R."/>
            <person name="Liu B."/>
            <person name="Li W."/>
            <person name="Simpson S."/>
            <person name="Scheffler B."/>
            <person name="Saski C."/>
            <person name="Grover C."/>
            <person name="Hu G."/>
            <person name="Conover J."/>
            <person name="Carlson J."/>
            <person name="Shu S."/>
            <person name="Boston L."/>
            <person name="Williams M."/>
            <person name="Peterson D."/>
            <person name="Mcgee K."/>
            <person name="Jones D."/>
            <person name="Wendel J."/>
            <person name="Stelly D."/>
            <person name="Grimwood J."/>
            <person name="Schmutz J."/>
        </authorList>
    </citation>
    <scope>NUCLEOTIDE SEQUENCE [LARGE SCALE GENOMIC DNA]</scope>
    <source>
        <strain evidence="5">7179.01</strain>
    </source>
</reference>
<evidence type="ECO:0000256" key="3">
    <source>
        <dbReference type="ARBA" id="ARBA00023274"/>
    </source>
</evidence>
<evidence type="ECO:0000313" key="6">
    <source>
        <dbReference type="Proteomes" id="UP000322667"/>
    </source>
</evidence>
<evidence type="ECO:0000313" key="5">
    <source>
        <dbReference type="EMBL" id="TYI33754.1"/>
    </source>
</evidence>
<dbReference type="EMBL" id="CM017613">
    <property type="protein sequence ID" value="TYI33754.1"/>
    <property type="molecule type" value="Genomic_DNA"/>
</dbReference>
<dbReference type="Proteomes" id="UP000322667">
    <property type="component" value="Chromosome A04"/>
</dbReference>
<comment type="similarity">
    <text evidence="1 4">Belongs to the universal ribosomal protein uL22 family.</text>
</comment>
<evidence type="ECO:0000256" key="4">
    <source>
        <dbReference type="RuleBase" id="RU004005"/>
    </source>
</evidence>